<dbReference type="CDD" id="cd21134">
    <property type="entry name" value="YTH"/>
    <property type="match status" value="1"/>
</dbReference>
<feature type="compositionally biased region" description="Polar residues" evidence="8">
    <location>
        <begin position="226"/>
        <end position="261"/>
    </location>
</feature>
<feature type="region of interest" description="Disordered" evidence="8">
    <location>
        <begin position="201"/>
        <end position="261"/>
    </location>
</feature>
<feature type="region of interest" description="Disordered" evidence="8">
    <location>
        <begin position="582"/>
        <end position="615"/>
    </location>
</feature>
<comment type="caution">
    <text evidence="11">The sequence shown here is derived from an EMBL/GenBank/DDBJ whole genome shotgun (WGS) entry which is preliminary data.</text>
</comment>
<feature type="domain" description="SAM-dependent MTase DRM-type" evidence="10">
    <location>
        <begin position="1161"/>
        <end position="1482"/>
    </location>
</feature>
<keyword evidence="7" id="KW-0539">Nucleus</keyword>
<dbReference type="Pfam" id="PF04146">
    <property type="entry name" value="YTH"/>
    <property type="match status" value="1"/>
</dbReference>
<dbReference type="InterPro" id="IPR007275">
    <property type="entry name" value="YTH_domain"/>
</dbReference>
<feature type="compositionally biased region" description="Polar residues" evidence="8">
    <location>
        <begin position="201"/>
        <end position="218"/>
    </location>
</feature>
<keyword evidence="2" id="KW-0489">Methyltransferase</keyword>
<evidence type="ECO:0000256" key="5">
    <source>
        <dbReference type="ARBA" id="ARBA00022737"/>
    </source>
</evidence>
<name>A0A8K0HQS0_9ROSA</name>
<dbReference type="GO" id="GO:0008168">
    <property type="term" value="F:methyltransferase activity"/>
    <property type="evidence" value="ECO:0007669"/>
    <property type="project" value="UniProtKB-KW"/>
</dbReference>
<dbReference type="GO" id="GO:0032259">
    <property type="term" value="P:methylation"/>
    <property type="evidence" value="ECO:0007669"/>
    <property type="project" value="UniProtKB-KW"/>
</dbReference>
<evidence type="ECO:0000313" key="12">
    <source>
        <dbReference type="Proteomes" id="UP000796880"/>
    </source>
</evidence>
<feature type="domain" description="YTH" evidence="9">
    <location>
        <begin position="378"/>
        <end position="519"/>
    </location>
</feature>
<comment type="subcellular location">
    <subcellularLocation>
        <location evidence="1">Nucleus</location>
    </subcellularLocation>
</comment>
<accession>A0A8K0HQS0</accession>
<dbReference type="GO" id="GO:0003723">
    <property type="term" value="F:RNA binding"/>
    <property type="evidence" value="ECO:0007669"/>
    <property type="project" value="InterPro"/>
</dbReference>
<dbReference type="Proteomes" id="UP000796880">
    <property type="component" value="Unassembled WGS sequence"/>
</dbReference>
<evidence type="ECO:0000256" key="6">
    <source>
        <dbReference type="ARBA" id="ARBA00023125"/>
    </source>
</evidence>
<dbReference type="InterPro" id="IPR029063">
    <property type="entry name" value="SAM-dependent_MTases_sf"/>
</dbReference>
<keyword evidence="4" id="KW-0949">S-adenosyl-L-methionine</keyword>
<protein>
    <recommendedName>
        <fullName evidence="13">YTH domain-containing protein</fullName>
    </recommendedName>
</protein>
<dbReference type="Gene3D" id="3.40.50.150">
    <property type="entry name" value="Vaccinia Virus protein VP39"/>
    <property type="match status" value="1"/>
</dbReference>
<sequence length="1483" mass="165027">MCGGRLGTEMYNVPERGNDETYMIQGMEPNLHLTNPFEQVEAMYNEGAPEFAVDQGVYYPAATNYGYYCTGFESPSEWEDHHRFFGVDGPDVQYAGAQNENLPYVYYTPTYGYTQSPYNPYNPYIPGAMIGVDGPFVGAQQYYSIPPYQNAASSPAYIPVVVQPDIVPNSSPDSLFDTGTSISRPGGRGLKYNFSSASGVFPNSTKTASNQKNSSTVMTEGPRPSVGSSKQVATYGSVPSASFPTPASSHTLQGRSSSGSVQAVDNLSNGKILSHHSQLKVSLPGNNGLSDFGSSTHGRVAVGKLRPKIHVGRGLNDISSSPDALSEQNRGPRINRSKTELAVKAYTTKAGHTNAQGNIIISTDQYNKDDLPIEYTNAKFFVIKSYSEDDVHKSIKYNVWSSTPHGNKKLNNAYDDAQRISAGKPRGCPIFLFFSVNMSGQFCGVAEMIGPVDFNMDMDFWQQDKWSGSFPVKWHIIKDVPNTSLRHIILENNENKPVTNSRDTQEITYKKGLEMLKIFKNHTLKTSLLDDLMYYENRQKIMQEEKARLLIRSFESPYFVPALGPPRKLNCVVELAPSEVENVNNLSDDPTSSRRSSVSASEKVSSESNLADTNATYENSEQIAIEGKEDISTLKIGSFTINSKQADSNLSASAAGAAKTEPFDVVTVGSVPLKINGITESSGILTVGTIPLDPRALLEKGGGLVKNGSQQLVHVILRLSYSVMVIGSGYVILICHSVPDESSPRRRCTQRAAALESLISRLWFSSLRSGTFADHSCSSFLQLELRFSFSKGDLTKYPNSNSASRKESQKLIVPKEEIPDFEMPSHTVLSRNFVDNVASSSGSNLRSSFIGMGFLPSLVDKVIEEKGEDDVDLILETLFAYSASQKSNSQSSDSLDSLFDDNCVSSPPASATLIQAKEEPDMIDGVDDGKRASLLMMNFSVNEVEFAIDKLGEGAPIDELVDFIVAAQIAERFEKDTDDTTHNDEDKNEDVNNETLFGTMEKTLHLLEMGFSENQISWAIENFGSEAPISELADSIVVGRTPNNHFGKNKVSVMQNVLKNPYDTVKVENENFSTDDTPRSTDINVQEIYLGRRPKQEYIDDYSVAVPQFRHINYEEIRKGKRPKQEYVDDSSSFLDPTWQEERTDSKNSIFGMVEPINGNPGKSLNHMASKSPYFLYGNVADIGHETWAKVSKFLYAIQPEFVNTQFFSALSRKEGYVHNLPTENRFHIIPKPPMTVQDAIPYTKKWWPSWDTRKQLNYISSETNGISLLCDRLGRILAESRGLLPYEQKKEILHHCHSFNLVWVGQYKLEPVEPEYLECILGYPLNHTQAVESTLLERLQSLRYCFQTDALGYHLSVLKSMYPGGLTLLSIFSGIGGAEIALHRLGIHLRGVVSVETSEMKRRVLKRWWQNTGQTGVLVQIEDIERLTSKKLESLVDKFGGFDFIICQNPCNGDSPVGFEFSLFSEFVRVFQRVRSMMEKRR</sequence>
<evidence type="ECO:0000259" key="10">
    <source>
        <dbReference type="PROSITE" id="PS51680"/>
    </source>
</evidence>
<feature type="compositionally biased region" description="Low complexity" evidence="8">
    <location>
        <begin position="593"/>
        <end position="608"/>
    </location>
</feature>
<evidence type="ECO:0000259" key="9">
    <source>
        <dbReference type="PROSITE" id="PS50882"/>
    </source>
</evidence>
<dbReference type="OrthoDB" id="306690at2759"/>
<evidence type="ECO:0000256" key="7">
    <source>
        <dbReference type="ARBA" id="ARBA00023242"/>
    </source>
</evidence>
<keyword evidence="12" id="KW-1185">Reference proteome</keyword>
<dbReference type="PROSITE" id="PS51680">
    <property type="entry name" value="SAM_MT_DRM"/>
    <property type="match status" value="1"/>
</dbReference>
<dbReference type="PROSITE" id="PS50882">
    <property type="entry name" value="YTH"/>
    <property type="match status" value="1"/>
</dbReference>
<keyword evidence="6" id="KW-0238">DNA-binding</keyword>
<feature type="region of interest" description="Disordered" evidence="8">
    <location>
        <begin position="313"/>
        <end position="333"/>
    </location>
</feature>
<dbReference type="GO" id="GO:0003677">
    <property type="term" value="F:DNA binding"/>
    <property type="evidence" value="ECO:0007669"/>
    <property type="project" value="UniProtKB-KW"/>
</dbReference>
<evidence type="ECO:0000256" key="8">
    <source>
        <dbReference type="SAM" id="MobiDB-lite"/>
    </source>
</evidence>
<evidence type="ECO:0000256" key="3">
    <source>
        <dbReference type="ARBA" id="ARBA00022679"/>
    </source>
</evidence>
<evidence type="ECO:0000256" key="1">
    <source>
        <dbReference type="ARBA" id="ARBA00004123"/>
    </source>
</evidence>
<proteinExistence type="predicted"/>
<dbReference type="SUPFAM" id="SSF53335">
    <property type="entry name" value="S-adenosyl-L-methionine-dependent methyltransferases"/>
    <property type="match status" value="2"/>
</dbReference>
<organism evidence="11 12">
    <name type="scientific">Rhamnella rubrinervis</name>
    <dbReference type="NCBI Taxonomy" id="2594499"/>
    <lineage>
        <taxon>Eukaryota</taxon>
        <taxon>Viridiplantae</taxon>
        <taxon>Streptophyta</taxon>
        <taxon>Embryophyta</taxon>
        <taxon>Tracheophyta</taxon>
        <taxon>Spermatophyta</taxon>
        <taxon>Magnoliopsida</taxon>
        <taxon>eudicotyledons</taxon>
        <taxon>Gunneridae</taxon>
        <taxon>Pentapetalae</taxon>
        <taxon>rosids</taxon>
        <taxon>fabids</taxon>
        <taxon>Rosales</taxon>
        <taxon>Rhamnaceae</taxon>
        <taxon>rhamnoid group</taxon>
        <taxon>Rhamneae</taxon>
        <taxon>Rhamnella</taxon>
    </lineage>
</organism>
<gene>
    <name evidence="11" type="ORF">FNV43_RR01073</name>
</gene>
<feature type="compositionally biased region" description="Polar residues" evidence="8">
    <location>
        <begin position="317"/>
        <end position="329"/>
    </location>
</feature>
<dbReference type="Gene3D" id="3.10.590.10">
    <property type="entry name" value="ph1033 like domains"/>
    <property type="match status" value="1"/>
</dbReference>
<reference evidence="11" key="1">
    <citation type="submission" date="2020-03" db="EMBL/GenBank/DDBJ databases">
        <title>A high-quality chromosome-level genome assembly of a woody plant with both climbing and erect habits, Rhamnella rubrinervis.</title>
        <authorList>
            <person name="Lu Z."/>
            <person name="Yang Y."/>
            <person name="Zhu X."/>
            <person name="Sun Y."/>
        </authorList>
    </citation>
    <scope>NUCLEOTIDE SEQUENCE</scope>
    <source>
        <strain evidence="11">BYM</strain>
        <tissue evidence="11">Leaf</tissue>
    </source>
</reference>
<evidence type="ECO:0000256" key="4">
    <source>
        <dbReference type="ARBA" id="ARBA00022691"/>
    </source>
</evidence>
<dbReference type="PANTHER" id="PTHR23068:SF11">
    <property type="entry name" value="INACTIVE DNA (CYTOSINE-5)-METHYLTRANSFERASE DRM3-RELATED"/>
    <property type="match status" value="1"/>
</dbReference>
<dbReference type="InterPro" id="IPR030380">
    <property type="entry name" value="SAM_MeTfrase_DRM"/>
</dbReference>
<evidence type="ECO:0000313" key="11">
    <source>
        <dbReference type="EMBL" id="KAF3456423.1"/>
    </source>
</evidence>
<dbReference type="InterPro" id="IPR050390">
    <property type="entry name" value="C5-Methyltransferase"/>
</dbReference>
<keyword evidence="3" id="KW-0808">Transferase</keyword>
<dbReference type="EMBL" id="VOIH02000001">
    <property type="protein sequence ID" value="KAF3456423.1"/>
    <property type="molecule type" value="Genomic_DNA"/>
</dbReference>
<dbReference type="PANTHER" id="PTHR23068">
    <property type="entry name" value="DNA CYTOSINE-5- -METHYLTRANSFERASE 3-RELATED"/>
    <property type="match status" value="1"/>
</dbReference>
<dbReference type="GO" id="GO:0005634">
    <property type="term" value="C:nucleus"/>
    <property type="evidence" value="ECO:0007669"/>
    <property type="project" value="UniProtKB-SubCell"/>
</dbReference>
<keyword evidence="5" id="KW-0677">Repeat</keyword>
<evidence type="ECO:0008006" key="13">
    <source>
        <dbReference type="Google" id="ProtNLM"/>
    </source>
</evidence>
<evidence type="ECO:0000256" key="2">
    <source>
        <dbReference type="ARBA" id="ARBA00022603"/>
    </source>
</evidence>